<dbReference type="AlphaFoldDB" id="A0AAV6UVY7"/>
<evidence type="ECO:0000313" key="3">
    <source>
        <dbReference type="Proteomes" id="UP000827092"/>
    </source>
</evidence>
<evidence type="ECO:0000313" key="2">
    <source>
        <dbReference type="EMBL" id="KAG8188466.1"/>
    </source>
</evidence>
<dbReference type="InterPro" id="IPR000210">
    <property type="entry name" value="BTB/POZ_dom"/>
</dbReference>
<accession>A0AAV6UVY7</accession>
<dbReference type="SMART" id="SM00225">
    <property type="entry name" value="BTB"/>
    <property type="match status" value="1"/>
</dbReference>
<evidence type="ECO:0000259" key="1">
    <source>
        <dbReference type="PROSITE" id="PS50097"/>
    </source>
</evidence>
<dbReference type="CDD" id="cd18186">
    <property type="entry name" value="BTB_POZ_ZBTB_KLHL-like"/>
    <property type="match status" value="1"/>
</dbReference>
<comment type="caution">
    <text evidence="2">The sequence shown here is derived from an EMBL/GenBank/DDBJ whole genome shotgun (WGS) entry which is preliminary data.</text>
</comment>
<dbReference type="EMBL" id="JAFNEN010000238">
    <property type="protein sequence ID" value="KAG8188466.1"/>
    <property type="molecule type" value="Genomic_DNA"/>
</dbReference>
<dbReference type="Gene3D" id="1.25.40.420">
    <property type="match status" value="1"/>
</dbReference>
<dbReference type="SUPFAM" id="SSF54695">
    <property type="entry name" value="POZ domain"/>
    <property type="match status" value="1"/>
</dbReference>
<dbReference type="Gene3D" id="3.30.710.10">
    <property type="entry name" value="Potassium Channel Kv1.1, Chain A"/>
    <property type="match status" value="1"/>
</dbReference>
<protein>
    <recommendedName>
        <fullName evidence="1">BTB domain-containing protein</fullName>
    </recommendedName>
</protein>
<sequence>MADSQIKPSKHEVIMHTENPTHECNFKWIIENVSKFSRRLRSSFVVESECKPEFQLVAKFHERYPEIIQVNVGVQRSDKGDKSVYVKANISLQSINGDIYGKTDFVFTSAADESPHYCFSDTFASKSKKLKVPTSFSYDSKKVLSPLEKMGLVASHEECENIFLMPDDMLVIKGVLKVYGCCVVTNKFSKSLQKAPPQPHIEQLLGDFRSSYADSLFTDVELVIGSEVINAHRFVLSSRSPVFRRMFEHDMAEKEDGKIVIEDLDKPVVEALVWYLYTGTVKDLSFEDTCDLYAAADKYEVFSLREACASVLTSRIDESTACIVLGMADLHKDDALKSKAKDYIVKNFHHFRLESELSVWKVLVKSNPGLAAEVVQEVTQRQWEKDNKKYVPIQLNNETSILPRHVSTLHHEYD</sequence>
<dbReference type="PROSITE" id="PS50097">
    <property type="entry name" value="BTB"/>
    <property type="match status" value="1"/>
</dbReference>
<feature type="domain" description="BTB" evidence="1">
    <location>
        <begin position="218"/>
        <end position="285"/>
    </location>
</feature>
<dbReference type="PANTHER" id="PTHR24413">
    <property type="entry name" value="SPECKLE-TYPE POZ PROTEIN"/>
    <property type="match status" value="1"/>
</dbReference>
<name>A0AAV6UVY7_9ARAC</name>
<dbReference type="InterPro" id="IPR011333">
    <property type="entry name" value="SKP1/BTB/POZ_sf"/>
</dbReference>
<proteinExistence type="predicted"/>
<keyword evidence="3" id="KW-1185">Reference proteome</keyword>
<dbReference type="Pfam" id="PF00651">
    <property type="entry name" value="BTB"/>
    <property type="match status" value="1"/>
</dbReference>
<reference evidence="2 3" key="1">
    <citation type="journal article" date="2022" name="Nat. Ecol. Evol.">
        <title>A masculinizing supergene underlies an exaggerated male reproductive morph in a spider.</title>
        <authorList>
            <person name="Hendrickx F."/>
            <person name="De Corte Z."/>
            <person name="Sonet G."/>
            <person name="Van Belleghem S.M."/>
            <person name="Kostlbacher S."/>
            <person name="Vangestel C."/>
        </authorList>
    </citation>
    <scope>NUCLEOTIDE SEQUENCE [LARGE SCALE GENOMIC DNA]</scope>
    <source>
        <strain evidence="2">W744_W776</strain>
    </source>
</reference>
<gene>
    <name evidence="2" type="ORF">JTE90_008031</name>
</gene>
<organism evidence="2 3">
    <name type="scientific">Oedothorax gibbosus</name>
    <dbReference type="NCBI Taxonomy" id="931172"/>
    <lineage>
        <taxon>Eukaryota</taxon>
        <taxon>Metazoa</taxon>
        <taxon>Ecdysozoa</taxon>
        <taxon>Arthropoda</taxon>
        <taxon>Chelicerata</taxon>
        <taxon>Arachnida</taxon>
        <taxon>Araneae</taxon>
        <taxon>Araneomorphae</taxon>
        <taxon>Entelegynae</taxon>
        <taxon>Araneoidea</taxon>
        <taxon>Linyphiidae</taxon>
        <taxon>Erigoninae</taxon>
        <taxon>Oedothorax</taxon>
    </lineage>
</organism>
<dbReference type="Proteomes" id="UP000827092">
    <property type="component" value="Unassembled WGS sequence"/>
</dbReference>